<dbReference type="Proteomes" id="UP000324897">
    <property type="component" value="Unassembled WGS sequence"/>
</dbReference>
<dbReference type="AlphaFoldDB" id="A0A5J9VG40"/>
<feature type="region of interest" description="Disordered" evidence="1">
    <location>
        <begin position="1"/>
        <end position="51"/>
    </location>
</feature>
<gene>
    <name evidence="2" type="ORF">EJB05_16249</name>
</gene>
<feature type="non-terminal residue" evidence="2">
    <location>
        <position position="1"/>
    </location>
</feature>
<evidence type="ECO:0000256" key="1">
    <source>
        <dbReference type="SAM" id="MobiDB-lite"/>
    </source>
</evidence>
<evidence type="ECO:0000313" key="3">
    <source>
        <dbReference type="Proteomes" id="UP000324897"/>
    </source>
</evidence>
<organism evidence="2 3">
    <name type="scientific">Eragrostis curvula</name>
    <name type="common">weeping love grass</name>
    <dbReference type="NCBI Taxonomy" id="38414"/>
    <lineage>
        <taxon>Eukaryota</taxon>
        <taxon>Viridiplantae</taxon>
        <taxon>Streptophyta</taxon>
        <taxon>Embryophyta</taxon>
        <taxon>Tracheophyta</taxon>
        <taxon>Spermatophyta</taxon>
        <taxon>Magnoliopsida</taxon>
        <taxon>Liliopsida</taxon>
        <taxon>Poales</taxon>
        <taxon>Poaceae</taxon>
        <taxon>PACMAD clade</taxon>
        <taxon>Chloridoideae</taxon>
        <taxon>Eragrostideae</taxon>
        <taxon>Eragrostidinae</taxon>
        <taxon>Eragrostis</taxon>
    </lineage>
</organism>
<name>A0A5J9VG40_9POAL</name>
<proteinExistence type="predicted"/>
<keyword evidence="3" id="KW-1185">Reference proteome</keyword>
<dbReference type="EMBL" id="RWGY01000009">
    <property type="protein sequence ID" value="TVU34417.1"/>
    <property type="molecule type" value="Genomic_DNA"/>
</dbReference>
<accession>A0A5J9VG40</accession>
<reference evidence="2 3" key="1">
    <citation type="journal article" date="2019" name="Sci. Rep.">
        <title>A high-quality genome of Eragrostis curvula grass provides insights into Poaceae evolution and supports new strategies to enhance forage quality.</title>
        <authorList>
            <person name="Carballo J."/>
            <person name="Santos B.A.C.M."/>
            <person name="Zappacosta D."/>
            <person name="Garbus I."/>
            <person name="Selva J.P."/>
            <person name="Gallo C.A."/>
            <person name="Diaz A."/>
            <person name="Albertini E."/>
            <person name="Caccamo M."/>
            <person name="Echenique V."/>
        </authorList>
    </citation>
    <scope>NUCLEOTIDE SEQUENCE [LARGE SCALE GENOMIC DNA]</scope>
    <source>
        <strain evidence="3">cv. Victoria</strain>
        <tissue evidence="2">Leaf</tissue>
    </source>
</reference>
<evidence type="ECO:0000313" key="2">
    <source>
        <dbReference type="EMBL" id="TVU34417.1"/>
    </source>
</evidence>
<protein>
    <submittedName>
        <fullName evidence="2">Uncharacterized protein</fullName>
    </submittedName>
</protein>
<comment type="caution">
    <text evidence="2">The sequence shown here is derived from an EMBL/GenBank/DDBJ whole genome shotgun (WGS) entry which is preliminary data.</text>
</comment>
<sequence>MMRRSGGSWLASPSPTMCSAQHPPGAALQEDRGEGIQGQEQAGRVSQEGIGSVTIRNDEELRRLQAGITIAHDVFYPTSTRVLVSKITMEKASIGGSKEVESPKKA</sequence>
<dbReference type="Gramene" id="TVU34417">
    <property type="protein sequence ID" value="TVU34417"/>
    <property type="gene ID" value="EJB05_16249"/>
</dbReference>